<dbReference type="AlphaFoldDB" id="A0A5B8YKK2"/>
<evidence type="ECO:0000313" key="2">
    <source>
        <dbReference type="EMBL" id="QED36916.1"/>
    </source>
</evidence>
<dbReference type="KEGG" id="anp:FK178_03950"/>
<feature type="domain" description="SnoaL-like" evidence="1">
    <location>
        <begin position="9"/>
        <end position="110"/>
    </location>
</feature>
<dbReference type="Proteomes" id="UP000321954">
    <property type="component" value="Chromosome"/>
</dbReference>
<evidence type="ECO:0000259" key="1">
    <source>
        <dbReference type="Pfam" id="PF12680"/>
    </source>
</evidence>
<gene>
    <name evidence="2" type="ORF">FK178_03950</name>
</gene>
<dbReference type="EMBL" id="CP042476">
    <property type="protein sequence ID" value="QED36916.1"/>
    <property type="molecule type" value="Genomic_DNA"/>
</dbReference>
<evidence type="ECO:0000313" key="3">
    <source>
        <dbReference type="Proteomes" id="UP000321954"/>
    </source>
</evidence>
<reference evidence="2 3" key="1">
    <citation type="submission" date="2019-08" db="EMBL/GenBank/DDBJ databases">
        <title>Antarcticibacterium arcticum sp. nov., a bacterium isolated from marine sediment of the Canadian Beaufort Sea.</title>
        <authorList>
            <person name="Lee Y.M."/>
            <person name="Baek K."/>
            <person name="Lee D.-H."/>
            <person name="Shin S.C."/>
            <person name="Jin Y.K."/>
            <person name="Park Y."/>
        </authorList>
    </citation>
    <scope>NUCLEOTIDE SEQUENCE [LARGE SCALE GENOMIC DNA]</scope>
    <source>
        <strain evidence="2 3">PAMC 28998</strain>
    </source>
</reference>
<dbReference type="SUPFAM" id="SSF54427">
    <property type="entry name" value="NTF2-like"/>
    <property type="match status" value="1"/>
</dbReference>
<dbReference type="InterPro" id="IPR032710">
    <property type="entry name" value="NTF2-like_dom_sf"/>
</dbReference>
<sequence>MTTRETFLKKFNNAFVENDLNFIFDSVTDDVHWEMIGEPVIYGKEALVEAMNKVKHSREMTLHINSMLITKDAAAVDGSMTMKDSDNVEKKYMFCDLYKFSLSEENKIKEVRAFIIDVTNAPGDKENSKQ</sequence>
<accession>A0A5B8YKK2</accession>
<dbReference type="RefSeq" id="WP_146831214.1">
    <property type="nucleotide sequence ID" value="NZ_CP042476.1"/>
</dbReference>
<protein>
    <submittedName>
        <fullName evidence="2">Nuclear transport factor 2 family protein</fullName>
    </submittedName>
</protein>
<dbReference type="InterPro" id="IPR037401">
    <property type="entry name" value="SnoaL-like"/>
</dbReference>
<dbReference type="Gene3D" id="3.10.450.50">
    <property type="match status" value="1"/>
</dbReference>
<keyword evidence="3" id="KW-1185">Reference proteome</keyword>
<name>A0A5B8YKK2_9FLAO</name>
<proteinExistence type="predicted"/>
<organism evidence="2 3">
    <name type="scientific">Antarcticibacterium arcticum</name>
    <dbReference type="NCBI Taxonomy" id="2585771"/>
    <lineage>
        <taxon>Bacteria</taxon>
        <taxon>Pseudomonadati</taxon>
        <taxon>Bacteroidota</taxon>
        <taxon>Flavobacteriia</taxon>
        <taxon>Flavobacteriales</taxon>
        <taxon>Flavobacteriaceae</taxon>
        <taxon>Antarcticibacterium</taxon>
    </lineage>
</organism>
<dbReference type="OrthoDB" id="6692273at2"/>
<dbReference type="Pfam" id="PF12680">
    <property type="entry name" value="SnoaL_2"/>
    <property type="match status" value="1"/>
</dbReference>